<protein>
    <submittedName>
        <fullName evidence="1">Uncharacterized</fullName>
    </submittedName>
</protein>
<dbReference type="EMBL" id="CGIH01000009">
    <property type="protein sequence ID" value="CFX14619.1"/>
    <property type="molecule type" value="Genomic_DNA"/>
</dbReference>
<gene>
    <name evidence="1" type="ORF">599</name>
</gene>
<dbReference type="STRING" id="690567.599"/>
<sequence length="240" mass="26651">MLSLLFAVDYSVSDTKYGSLESGQAGFVNELESGFIEPNTTLQRGLQGEVGEVAAPVAPPTDNIDWTTLQPGITALTPDGKVYISPIGWLGKYYYLEYGTFDPYWGFANPTTLRRLELVNNKFVPDTSYSTDISFYNQYMGIVDEYFVFYNRYSPSDAYHYTIVLVGANSNKEIYRDSAIDATIVDNKFLVVSDYRGVQVINSSGVSVSSTHLRLADEKVQGPFIFGNNRVAFVYGGVDS</sequence>
<keyword evidence="2" id="KW-1185">Reference proteome</keyword>
<dbReference type="RefSeq" id="WP_046495655.1">
    <property type="nucleotide sequence ID" value="NZ_CGIH01000009.1"/>
</dbReference>
<organism evidence="1 2">
    <name type="scientific">Syntrophomonas zehnderi OL-4</name>
    <dbReference type="NCBI Taxonomy" id="690567"/>
    <lineage>
        <taxon>Bacteria</taxon>
        <taxon>Bacillati</taxon>
        <taxon>Bacillota</taxon>
        <taxon>Clostridia</taxon>
        <taxon>Eubacteriales</taxon>
        <taxon>Syntrophomonadaceae</taxon>
        <taxon>Syntrophomonas</taxon>
    </lineage>
</organism>
<dbReference type="AlphaFoldDB" id="A0A0E4GAJ8"/>
<evidence type="ECO:0000313" key="1">
    <source>
        <dbReference type="EMBL" id="CFX14619.1"/>
    </source>
</evidence>
<proteinExistence type="predicted"/>
<evidence type="ECO:0000313" key="2">
    <source>
        <dbReference type="Proteomes" id="UP000045545"/>
    </source>
</evidence>
<accession>A0A0E4GAJ8</accession>
<reference evidence="1 2" key="1">
    <citation type="submission" date="2015-03" db="EMBL/GenBank/DDBJ databases">
        <authorList>
            <person name="Murphy D."/>
        </authorList>
    </citation>
    <scope>NUCLEOTIDE SEQUENCE [LARGE SCALE GENOMIC DNA]</scope>
    <source>
        <strain evidence="1 2">OL-4</strain>
    </source>
</reference>
<name>A0A0E4GAJ8_9FIRM</name>
<dbReference type="Proteomes" id="UP000045545">
    <property type="component" value="Unassembled WGS sequence"/>
</dbReference>